<accession>B8EKV8</accession>
<dbReference type="EMBL" id="CP001280">
    <property type="protein sequence ID" value="ACK51986.1"/>
    <property type="molecule type" value="Genomic_DNA"/>
</dbReference>
<dbReference type="STRING" id="395965.Msil_3077"/>
<keyword evidence="2" id="KW-1185">Reference proteome</keyword>
<proteinExistence type="predicted"/>
<gene>
    <name evidence="1" type="ordered locus">Msil_3077</name>
</gene>
<dbReference type="Proteomes" id="UP000002257">
    <property type="component" value="Chromosome"/>
</dbReference>
<sequence>MAITSADVLHALIRECTEKAAEAEAAGDNAKASVFHRLIGKFTAQLDSLGGPRKTLPVTRERPWWLRRRSNDFDMSRNYQRM</sequence>
<evidence type="ECO:0000313" key="2">
    <source>
        <dbReference type="Proteomes" id="UP000002257"/>
    </source>
</evidence>
<dbReference type="KEGG" id="msl:Msil_3077"/>
<name>B8EKV8_METSB</name>
<organism evidence="1 2">
    <name type="scientific">Methylocella silvestris (strain DSM 15510 / CIP 108128 / LMG 27833 / NCIMB 13906 / BL2)</name>
    <dbReference type="NCBI Taxonomy" id="395965"/>
    <lineage>
        <taxon>Bacteria</taxon>
        <taxon>Pseudomonadati</taxon>
        <taxon>Pseudomonadota</taxon>
        <taxon>Alphaproteobacteria</taxon>
        <taxon>Hyphomicrobiales</taxon>
        <taxon>Beijerinckiaceae</taxon>
        <taxon>Methylocella</taxon>
    </lineage>
</organism>
<dbReference type="RefSeq" id="WP_012592055.1">
    <property type="nucleotide sequence ID" value="NC_011666.1"/>
</dbReference>
<protein>
    <submittedName>
        <fullName evidence="1">Uncharacterized protein</fullName>
    </submittedName>
</protein>
<dbReference type="HOGENOM" id="CLU_2554416_0_0_5"/>
<dbReference type="AlphaFoldDB" id="B8EKV8"/>
<evidence type="ECO:0000313" key="1">
    <source>
        <dbReference type="EMBL" id="ACK51986.1"/>
    </source>
</evidence>
<reference evidence="1 2" key="1">
    <citation type="journal article" date="2010" name="J. Bacteriol.">
        <title>Complete genome sequence of the aerobic facultative methanotroph Methylocella silvestris BL2.</title>
        <authorList>
            <person name="Chen Y."/>
            <person name="Crombie A."/>
            <person name="Rahman M.T."/>
            <person name="Dedysh S.N."/>
            <person name="Liesack W."/>
            <person name="Stott M.B."/>
            <person name="Alam M."/>
            <person name="Theisen A.R."/>
            <person name="Murrell J.C."/>
            <person name="Dunfield P.F."/>
        </authorList>
    </citation>
    <scope>NUCLEOTIDE SEQUENCE [LARGE SCALE GENOMIC DNA]</scope>
    <source>
        <strain evidence="2">DSM 15510 / CIP 108128 / LMG 27833 / NCIMB 13906 / BL2</strain>
    </source>
</reference>